<dbReference type="Pfam" id="PF04120">
    <property type="entry name" value="Iron_permease"/>
    <property type="match status" value="1"/>
</dbReference>
<keyword evidence="1" id="KW-1133">Transmembrane helix</keyword>
<evidence type="ECO:0000313" key="2">
    <source>
        <dbReference type="EMBL" id="KAL3230408.1"/>
    </source>
</evidence>
<feature type="transmembrane region" description="Helical" evidence="1">
    <location>
        <begin position="296"/>
        <end position="315"/>
    </location>
</feature>
<name>A0ABR4NQC6_9SACH</name>
<keyword evidence="1" id="KW-0472">Membrane</keyword>
<evidence type="ECO:0000256" key="1">
    <source>
        <dbReference type="SAM" id="Phobius"/>
    </source>
</evidence>
<feature type="transmembrane region" description="Helical" evidence="1">
    <location>
        <begin position="408"/>
        <end position="427"/>
    </location>
</feature>
<protein>
    <submittedName>
        <fullName evidence="2">Low-affinity Fe(2+) transport protein</fullName>
    </submittedName>
</protein>
<sequence>MGKVSEFFGNPGYRPEIKHRADIAQIIQESQHIQESCSIDKTKEDNEFLTISATHSFSDESTDTSLNLVDLKDTGVIETSHSFTGLSKGFTDKALDVMVLAAGSQTVFIIVWIILIIWIVLGIVYSAPFNWQVVMQDGQSIQCYIWDTLLMRQQLMSTHEQILICSDLRSRLSTVKNFFSKLDFKADDPSLPELHPVITDPSEESITEKCNDNSVQENNMDQLICTGELPVENWYDSLSTKVSIILGSIPSMIIFWLGVIVWIICGIIPKDAGNSAPYTGETSGSNPRLRRFSDVWQMYINTAVAVSLLICSTFLQNIRARHDKFIARFLLGIYEMETTIDQKLRAQLGDFETQHKVITIPPSKRSRLEVVIDWYADIIGTGVGVVIVVAVFAVWLGIGKPLNWDDNWWLIIGTYTGLVGFLDGYVIRQVYFRITAHEEENYQRVADDDLALFQKYNIQCPEEYFVSEKTSKSSLSYKISSYINWLCADQWSVVTSLIIIIGLICVASGLKWSTTGQLIANTPTMIIEEFFLIVLIQAHNEADVQRRKEVTALFARRKLLLDFIERNLANQG</sequence>
<dbReference type="InterPro" id="IPR007251">
    <property type="entry name" value="Iron_permease_Fet4"/>
</dbReference>
<keyword evidence="1" id="KW-0812">Transmembrane</keyword>
<dbReference type="EMBL" id="JBEVYD010000009">
    <property type="protein sequence ID" value="KAL3230408.1"/>
    <property type="molecule type" value="Genomic_DNA"/>
</dbReference>
<feature type="transmembrane region" description="Helical" evidence="1">
    <location>
        <begin position="374"/>
        <end position="396"/>
    </location>
</feature>
<dbReference type="Proteomes" id="UP001623330">
    <property type="component" value="Unassembled WGS sequence"/>
</dbReference>
<feature type="transmembrane region" description="Helical" evidence="1">
    <location>
        <begin position="491"/>
        <end position="512"/>
    </location>
</feature>
<gene>
    <name evidence="2" type="ORF">RNJ44_00857</name>
</gene>
<reference evidence="2 3" key="1">
    <citation type="submission" date="2024-05" db="EMBL/GenBank/DDBJ databases">
        <title>Long read based assembly of the Candida bracarensis genome reveals expanded adhesin content.</title>
        <authorList>
            <person name="Marcet-Houben M."/>
            <person name="Ksiezopolska E."/>
            <person name="Gabaldon T."/>
        </authorList>
    </citation>
    <scope>NUCLEOTIDE SEQUENCE [LARGE SCALE GENOMIC DNA]</scope>
    <source>
        <strain evidence="2 3">CBM6</strain>
    </source>
</reference>
<feature type="transmembrane region" description="Helical" evidence="1">
    <location>
        <begin position="107"/>
        <end position="127"/>
    </location>
</feature>
<feature type="transmembrane region" description="Helical" evidence="1">
    <location>
        <begin position="244"/>
        <end position="269"/>
    </location>
</feature>
<keyword evidence="3" id="KW-1185">Reference proteome</keyword>
<proteinExistence type="predicted"/>
<feature type="transmembrane region" description="Helical" evidence="1">
    <location>
        <begin position="518"/>
        <end position="538"/>
    </location>
</feature>
<evidence type="ECO:0000313" key="3">
    <source>
        <dbReference type="Proteomes" id="UP001623330"/>
    </source>
</evidence>
<comment type="caution">
    <text evidence="2">The sequence shown here is derived from an EMBL/GenBank/DDBJ whole genome shotgun (WGS) entry which is preliminary data.</text>
</comment>
<organism evidence="2 3">
    <name type="scientific">Nakaseomyces bracarensis</name>
    <dbReference type="NCBI Taxonomy" id="273131"/>
    <lineage>
        <taxon>Eukaryota</taxon>
        <taxon>Fungi</taxon>
        <taxon>Dikarya</taxon>
        <taxon>Ascomycota</taxon>
        <taxon>Saccharomycotina</taxon>
        <taxon>Saccharomycetes</taxon>
        <taxon>Saccharomycetales</taxon>
        <taxon>Saccharomycetaceae</taxon>
        <taxon>Nakaseomyces</taxon>
    </lineage>
</organism>
<accession>A0ABR4NQC6</accession>